<dbReference type="EMBL" id="QZKU01000042">
    <property type="protein sequence ID" value="RJP23836.1"/>
    <property type="molecule type" value="Genomic_DNA"/>
</dbReference>
<dbReference type="AlphaFoldDB" id="A0A3A4P0C3"/>
<reference evidence="2 3" key="1">
    <citation type="journal article" date="2017" name="ISME J.">
        <title>Energy and carbon metabolisms in a deep terrestrial subsurface fluid microbial community.</title>
        <authorList>
            <person name="Momper L."/>
            <person name="Jungbluth S.P."/>
            <person name="Lee M.D."/>
            <person name="Amend J.P."/>
        </authorList>
    </citation>
    <scope>NUCLEOTIDE SEQUENCE [LARGE SCALE GENOMIC DNA]</scope>
    <source>
        <strain evidence="2">SURF_5</strain>
    </source>
</reference>
<feature type="domain" description="MIP18 family-like" evidence="1">
    <location>
        <begin position="4"/>
        <end position="79"/>
    </location>
</feature>
<dbReference type="InterPro" id="IPR002744">
    <property type="entry name" value="MIP18-like"/>
</dbReference>
<evidence type="ECO:0000259" key="1">
    <source>
        <dbReference type="Pfam" id="PF01883"/>
    </source>
</evidence>
<dbReference type="SUPFAM" id="SSF117916">
    <property type="entry name" value="Fe-S cluster assembly (FSCA) domain-like"/>
    <property type="match status" value="1"/>
</dbReference>
<proteinExistence type="predicted"/>
<dbReference type="Proteomes" id="UP000265882">
    <property type="component" value="Unassembled WGS sequence"/>
</dbReference>
<dbReference type="InterPro" id="IPR034904">
    <property type="entry name" value="FSCA_dom_sf"/>
</dbReference>
<evidence type="ECO:0000313" key="3">
    <source>
        <dbReference type="Proteomes" id="UP000265882"/>
    </source>
</evidence>
<organism evidence="2 3">
    <name type="scientific">Abyssobacteria bacterium (strain SURF_5)</name>
    <dbReference type="NCBI Taxonomy" id="2093360"/>
    <lineage>
        <taxon>Bacteria</taxon>
        <taxon>Pseudomonadati</taxon>
        <taxon>Candidatus Hydrogenedentota</taxon>
        <taxon>Candidatus Abyssobacteria</taxon>
    </lineage>
</organism>
<dbReference type="Gene3D" id="3.30.300.130">
    <property type="entry name" value="Fe-S cluster assembly (FSCA)"/>
    <property type="match status" value="1"/>
</dbReference>
<evidence type="ECO:0000313" key="2">
    <source>
        <dbReference type="EMBL" id="RJP23836.1"/>
    </source>
</evidence>
<sequence>MTLKDHIMRGLAQVIDPETGLNVVRMGLVHEVSIDETQGNVHVLFRPTSYFCPLAFRLAVDIRDALKAVPGVNSAKVEVADFIHARELNQVLSGGKARNSEMRET</sequence>
<dbReference type="PANTHER" id="PTHR42831:SF1">
    <property type="entry name" value="FE-S PROTEIN MATURATION AUXILIARY FACTOR YITW"/>
    <property type="match status" value="1"/>
</dbReference>
<name>A0A3A4P0C3_ABYX5</name>
<gene>
    <name evidence="2" type="ORF">C4520_05165</name>
</gene>
<protein>
    <submittedName>
        <fullName evidence="2">Metal-sulfur cluster assembly factor</fullName>
    </submittedName>
</protein>
<comment type="caution">
    <text evidence="2">The sequence shown here is derived from an EMBL/GenBank/DDBJ whole genome shotgun (WGS) entry which is preliminary data.</text>
</comment>
<accession>A0A3A4P0C3</accession>
<dbReference type="InterPro" id="IPR052339">
    <property type="entry name" value="Fe-S_Maturation_MIP18"/>
</dbReference>
<dbReference type="PANTHER" id="PTHR42831">
    <property type="entry name" value="FE-S PROTEIN MATURATION AUXILIARY FACTOR YITW"/>
    <property type="match status" value="1"/>
</dbReference>
<dbReference type="Pfam" id="PF01883">
    <property type="entry name" value="FeS_assembly_P"/>
    <property type="match status" value="1"/>
</dbReference>